<dbReference type="STRING" id="1359168.OCHUTO_0022"/>
<dbReference type="EMBL" id="LANP01000001">
    <property type="protein sequence ID" value="KJV57558.1"/>
    <property type="molecule type" value="Genomic_DNA"/>
</dbReference>
<dbReference type="GO" id="GO:0006605">
    <property type="term" value="P:protein targeting"/>
    <property type="evidence" value="ECO:0007669"/>
    <property type="project" value="UniProtKB-UniRule"/>
</dbReference>
<comment type="subcellular location">
    <subcellularLocation>
        <location evidence="8">Cell membrane</location>
        <topology evidence="8">Single-pass membrane protein</topology>
    </subcellularLocation>
    <subcellularLocation>
        <location evidence="1">Membrane</location>
    </subcellularLocation>
</comment>
<dbReference type="Pfam" id="PF00584">
    <property type="entry name" value="SecE"/>
    <property type="match status" value="1"/>
</dbReference>
<dbReference type="PATRIC" id="fig|1359168.3.peg.24"/>
<accession>A0A0F3MP81</accession>
<evidence type="ECO:0000256" key="8">
    <source>
        <dbReference type="HAMAP-Rule" id="MF_00422"/>
    </source>
</evidence>
<proteinExistence type="inferred from homology"/>
<dbReference type="AlphaFoldDB" id="A0A0F3MP81"/>
<dbReference type="Proteomes" id="UP000033616">
    <property type="component" value="Unassembled WGS sequence"/>
</dbReference>
<keyword evidence="3 8" id="KW-0812">Transmembrane</keyword>
<evidence type="ECO:0000313" key="9">
    <source>
        <dbReference type="EMBL" id="KJV57558.1"/>
    </source>
</evidence>
<keyword evidence="5 8" id="KW-1133">Transmembrane helix</keyword>
<evidence type="ECO:0000256" key="1">
    <source>
        <dbReference type="ARBA" id="ARBA00004370"/>
    </source>
</evidence>
<evidence type="ECO:0000256" key="4">
    <source>
        <dbReference type="ARBA" id="ARBA00022927"/>
    </source>
</evidence>
<evidence type="ECO:0000256" key="5">
    <source>
        <dbReference type="ARBA" id="ARBA00022989"/>
    </source>
</evidence>
<dbReference type="RefSeq" id="WP_045796864.1">
    <property type="nucleotide sequence ID" value="NZ_LANP01000001.1"/>
</dbReference>
<dbReference type="GO" id="GO:0043952">
    <property type="term" value="P:protein transport by the Sec complex"/>
    <property type="evidence" value="ECO:0007669"/>
    <property type="project" value="UniProtKB-UniRule"/>
</dbReference>
<evidence type="ECO:0000256" key="2">
    <source>
        <dbReference type="ARBA" id="ARBA00022448"/>
    </source>
</evidence>
<evidence type="ECO:0000256" key="7">
    <source>
        <dbReference type="ARBA" id="ARBA00023136"/>
    </source>
</evidence>
<comment type="function">
    <text evidence="8">Essential subunit of the Sec protein translocation channel SecYEG. Clamps together the 2 halves of SecY. May contact the channel plug during translocation.</text>
</comment>
<feature type="transmembrane region" description="Helical" evidence="8">
    <location>
        <begin position="26"/>
        <end position="52"/>
    </location>
</feature>
<keyword evidence="6 8" id="KW-0811">Translocation</keyword>
<dbReference type="HAMAP" id="MF_00422">
    <property type="entry name" value="SecE"/>
    <property type="match status" value="1"/>
</dbReference>
<comment type="subunit">
    <text evidence="8">Component of the Sec protein translocase complex. Heterotrimer consisting of SecY, SecE and SecG subunits. The heterotrimers can form oligomers, although 1 heterotrimer is thought to be able to translocate proteins. Interacts with the ribosome. Interacts with SecDF, and other proteins may be involved. Interacts with SecA.</text>
</comment>
<reference evidence="9 10" key="1">
    <citation type="submission" date="2015-02" db="EMBL/GenBank/DDBJ databases">
        <title>Genome Sequencing of Rickettsiales.</title>
        <authorList>
            <person name="Daugherty S.C."/>
            <person name="Su Q."/>
            <person name="Abolude K."/>
            <person name="Beier-Sexton M."/>
            <person name="Carlyon J.A."/>
            <person name="Carter R."/>
            <person name="Day N.P."/>
            <person name="Dumler S.J."/>
            <person name="Dyachenko V."/>
            <person name="Godinez A."/>
            <person name="Kurtti T.J."/>
            <person name="Lichay M."/>
            <person name="Mullins K.E."/>
            <person name="Ott S."/>
            <person name="Pappas-Brown V."/>
            <person name="Paris D.H."/>
            <person name="Patel P."/>
            <person name="Richards A.L."/>
            <person name="Sadzewicz L."/>
            <person name="Sears K."/>
            <person name="Seidman D."/>
            <person name="Sengamalay N."/>
            <person name="Stenos J."/>
            <person name="Tallon L.J."/>
            <person name="Vincent G."/>
            <person name="Fraser C.M."/>
            <person name="Munderloh U."/>
            <person name="Dunning-Hotopp J.C."/>
        </authorList>
    </citation>
    <scope>NUCLEOTIDE SEQUENCE [LARGE SCALE GENOMIC DNA]</scope>
    <source>
        <strain evidence="9 10">Fuller</strain>
    </source>
</reference>
<dbReference type="OrthoDB" id="9812738at2"/>
<comment type="similarity">
    <text evidence="8">Belongs to the SecE/SEC61-gamma family.</text>
</comment>
<dbReference type="NCBIfam" id="TIGR00964">
    <property type="entry name" value="secE_bact"/>
    <property type="match status" value="1"/>
</dbReference>
<dbReference type="GO" id="GO:0008320">
    <property type="term" value="F:protein transmembrane transporter activity"/>
    <property type="evidence" value="ECO:0007669"/>
    <property type="project" value="UniProtKB-UniRule"/>
</dbReference>
<dbReference type="InterPro" id="IPR001901">
    <property type="entry name" value="Translocase_SecE/Sec61-g"/>
</dbReference>
<keyword evidence="7 8" id="KW-0472">Membrane</keyword>
<keyword evidence="8" id="KW-1003">Cell membrane</keyword>
<dbReference type="Gene3D" id="1.20.5.1030">
    <property type="entry name" value="Preprotein translocase secy subunit"/>
    <property type="match status" value="1"/>
</dbReference>
<keyword evidence="4 8" id="KW-0653">Protein transport</keyword>
<dbReference type="InterPro" id="IPR005807">
    <property type="entry name" value="SecE_bac"/>
</dbReference>
<sequence>MRKIIEFYRQVKNEAMRVIWVDIREVCISTLVILISIAFFSVLCLILDYSIYNIVQLFLNIGK</sequence>
<keyword evidence="2 8" id="KW-0813">Transport</keyword>
<dbReference type="InterPro" id="IPR038379">
    <property type="entry name" value="SecE_sf"/>
</dbReference>
<evidence type="ECO:0000313" key="10">
    <source>
        <dbReference type="Proteomes" id="UP000033616"/>
    </source>
</evidence>
<organism evidence="9 10">
    <name type="scientific">Orientia chuto str. Dubai</name>
    <dbReference type="NCBI Taxonomy" id="1359168"/>
    <lineage>
        <taxon>Bacteria</taxon>
        <taxon>Pseudomonadati</taxon>
        <taxon>Pseudomonadota</taxon>
        <taxon>Alphaproteobacteria</taxon>
        <taxon>Rickettsiales</taxon>
        <taxon>Rickettsiaceae</taxon>
        <taxon>Rickettsieae</taxon>
        <taxon>Orientia</taxon>
    </lineage>
</organism>
<evidence type="ECO:0000256" key="3">
    <source>
        <dbReference type="ARBA" id="ARBA00022692"/>
    </source>
</evidence>
<protein>
    <recommendedName>
        <fullName evidence="8">Protein translocase subunit SecE</fullName>
    </recommendedName>
</protein>
<comment type="caution">
    <text evidence="9">The sequence shown here is derived from an EMBL/GenBank/DDBJ whole genome shotgun (WGS) entry which is preliminary data.</text>
</comment>
<name>A0A0F3MP81_9RICK</name>
<dbReference type="GO" id="GO:0005886">
    <property type="term" value="C:plasma membrane"/>
    <property type="evidence" value="ECO:0007669"/>
    <property type="project" value="UniProtKB-SubCell"/>
</dbReference>
<evidence type="ECO:0000256" key="6">
    <source>
        <dbReference type="ARBA" id="ARBA00023010"/>
    </source>
</evidence>
<dbReference type="GO" id="GO:0065002">
    <property type="term" value="P:intracellular protein transmembrane transport"/>
    <property type="evidence" value="ECO:0007669"/>
    <property type="project" value="UniProtKB-UniRule"/>
</dbReference>
<dbReference type="GO" id="GO:0009306">
    <property type="term" value="P:protein secretion"/>
    <property type="evidence" value="ECO:0007669"/>
    <property type="project" value="UniProtKB-UniRule"/>
</dbReference>
<keyword evidence="10" id="KW-1185">Reference proteome</keyword>
<gene>
    <name evidence="8 9" type="primary">secE</name>
    <name evidence="9" type="ORF">OCHUTO_0022</name>
</gene>